<dbReference type="PANTHER" id="PTHR43664">
    <property type="entry name" value="MONOAMINE OXIDASE-RELATED"/>
    <property type="match status" value="1"/>
</dbReference>
<feature type="compositionally biased region" description="Low complexity" evidence="2">
    <location>
        <begin position="1"/>
        <end position="18"/>
    </location>
</feature>
<evidence type="ECO:0000313" key="5">
    <source>
        <dbReference type="Proteomes" id="UP000831786"/>
    </source>
</evidence>
<dbReference type="InterPro" id="IPR052342">
    <property type="entry name" value="MCH/BMMD"/>
</dbReference>
<dbReference type="Gene3D" id="3.10.129.10">
    <property type="entry name" value="Hotdog Thioesterase"/>
    <property type="match status" value="1"/>
</dbReference>
<dbReference type="InterPro" id="IPR002539">
    <property type="entry name" value="MaoC-like_dom"/>
</dbReference>
<sequence length="156" mass="16505">MNHSTNTPPAGTTPPLGTSWTSVGRTVTEADIAAFAGVSSDFNRLHTDEVWVREHTPFTGRIAHGMLVASISTGARTPGYDDLTVVAFLGVERRMKSPVYPGDTITSTFTLASLRPSSSRPGLAVITVDVRTSNQAGETVQTGSDTLLIELEESAS</sequence>
<dbReference type="EMBL" id="CP095045">
    <property type="protein sequence ID" value="UOQ56727.1"/>
    <property type="molecule type" value="Genomic_DNA"/>
</dbReference>
<accession>A0ABY4FK91</accession>
<protein>
    <submittedName>
        <fullName evidence="4">MaoC family dehydratase N-terminal domain-containing protein</fullName>
    </submittedName>
</protein>
<evidence type="ECO:0000313" key="4">
    <source>
        <dbReference type="EMBL" id="UOQ56727.1"/>
    </source>
</evidence>
<keyword evidence="5" id="KW-1185">Reference proteome</keyword>
<evidence type="ECO:0000256" key="2">
    <source>
        <dbReference type="SAM" id="MobiDB-lite"/>
    </source>
</evidence>
<dbReference type="Proteomes" id="UP000831786">
    <property type="component" value="Chromosome"/>
</dbReference>
<proteinExistence type="inferred from homology"/>
<evidence type="ECO:0000259" key="3">
    <source>
        <dbReference type="Pfam" id="PF01575"/>
    </source>
</evidence>
<name>A0ABY4FK91_9MICO</name>
<reference evidence="4 5" key="1">
    <citation type="submission" date="2022-04" db="EMBL/GenBank/DDBJ databases">
        <title>Leucobacter sp. isolated from rhizosphere of garlic.</title>
        <authorList>
            <person name="Won M."/>
            <person name="Lee C.-M."/>
            <person name="Woen H.-Y."/>
            <person name="Kwon S.-W."/>
        </authorList>
    </citation>
    <scope>NUCLEOTIDE SEQUENCE [LARGE SCALE GENOMIC DNA]</scope>
    <source>
        <strain evidence="4 5">H21R-40</strain>
    </source>
</reference>
<organism evidence="4 5">
    <name type="scientific">Leucobacter allii</name>
    <dbReference type="NCBI Taxonomy" id="2932247"/>
    <lineage>
        <taxon>Bacteria</taxon>
        <taxon>Bacillati</taxon>
        <taxon>Actinomycetota</taxon>
        <taxon>Actinomycetes</taxon>
        <taxon>Micrococcales</taxon>
        <taxon>Microbacteriaceae</taxon>
        <taxon>Leucobacter</taxon>
    </lineage>
</organism>
<dbReference type="PANTHER" id="PTHR43664:SF1">
    <property type="entry name" value="BETA-METHYLMALYL-COA DEHYDRATASE"/>
    <property type="match status" value="1"/>
</dbReference>
<dbReference type="InterPro" id="IPR029069">
    <property type="entry name" value="HotDog_dom_sf"/>
</dbReference>
<dbReference type="Pfam" id="PF01575">
    <property type="entry name" value="MaoC_dehydratas"/>
    <property type="match status" value="1"/>
</dbReference>
<dbReference type="SUPFAM" id="SSF54637">
    <property type="entry name" value="Thioesterase/thiol ester dehydrase-isomerase"/>
    <property type="match status" value="1"/>
</dbReference>
<comment type="similarity">
    <text evidence="1">Belongs to the enoyl-CoA hydratase/isomerase family.</text>
</comment>
<dbReference type="RefSeq" id="WP_244727157.1">
    <property type="nucleotide sequence ID" value="NZ_CP095045.1"/>
</dbReference>
<feature type="region of interest" description="Disordered" evidence="2">
    <location>
        <begin position="1"/>
        <end position="21"/>
    </location>
</feature>
<evidence type="ECO:0000256" key="1">
    <source>
        <dbReference type="ARBA" id="ARBA00005254"/>
    </source>
</evidence>
<gene>
    <name evidence="4" type="ORF">MUN78_13770</name>
</gene>
<feature type="domain" description="MaoC-like" evidence="3">
    <location>
        <begin position="21"/>
        <end position="111"/>
    </location>
</feature>